<reference evidence="2 3" key="1">
    <citation type="journal article" date="2014" name="BMC Genomics">
        <title>Genome and secretome analysis of the hemibiotrophic fungal pathogen, Moniliophthora roreri, which causes frosty pod rot disease of cacao: mechanisms of the biotrophic and necrotrophic phases.</title>
        <authorList>
            <person name="Meinhardt L.W."/>
            <person name="Costa G.G.L."/>
            <person name="Thomazella D.P.T."/>
            <person name="Teixeira P.J.P.L."/>
            <person name="Carazzolle M.F."/>
            <person name="Schuster S.C."/>
            <person name="Carlson J.E."/>
            <person name="Guiltinan M.J."/>
            <person name="Mieczkowski P."/>
            <person name="Farmer A."/>
            <person name="Ramaraj T."/>
            <person name="Crozier J."/>
            <person name="Davis R.E."/>
            <person name="Shao J."/>
            <person name="Melnick R.L."/>
            <person name="Pereira G.A.G."/>
            <person name="Bailey B.A."/>
        </authorList>
    </citation>
    <scope>NUCLEOTIDE SEQUENCE [LARGE SCALE GENOMIC DNA]</scope>
    <source>
        <strain evidence="2 3">MCA 2997</strain>
    </source>
</reference>
<feature type="transmembrane region" description="Helical" evidence="1">
    <location>
        <begin position="146"/>
        <end position="163"/>
    </location>
</feature>
<evidence type="ECO:0000313" key="2">
    <source>
        <dbReference type="EMBL" id="ESK86764.1"/>
    </source>
</evidence>
<gene>
    <name evidence="2" type="ORF">Moror_15165</name>
</gene>
<evidence type="ECO:0000256" key="1">
    <source>
        <dbReference type="SAM" id="Phobius"/>
    </source>
</evidence>
<keyword evidence="1" id="KW-0472">Membrane</keyword>
<evidence type="ECO:0000313" key="3">
    <source>
        <dbReference type="Proteomes" id="UP000017559"/>
    </source>
</evidence>
<name>V2Y530_MONRO</name>
<keyword evidence="3" id="KW-1185">Reference proteome</keyword>
<accession>V2Y530</accession>
<dbReference type="KEGG" id="mrr:Moror_15165"/>
<sequence>MSLAADATILGNIGDDVVKSTVAIALENVLITVYSMLAIKAGTILLGNGTRRGRRSTRKCPIVTMTLVAIVYLLCLALWIIDLVLLVAETRITLVKDPEDDLSVKYERALEFVAPRLAAVDLIYSYMTILGDSVIIWRVHAFWASSNWRVTVMIASVVLLWMSF</sequence>
<dbReference type="EMBL" id="AWSO01000893">
    <property type="protein sequence ID" value="ESK86764.1"/>
    <property type="molecule type" value="Genomic_DNA"/>
</dbReference>
<dbReference type="AlphaFoldDB" id="V2Y530"/>
<feature type="transmembrane region" description="Helical" evidence="1">
    <location>
        <begin position="60"/>
        <end position="81"/>
    </location>
</feature>
<comment type="caution">
    <text evidence="2">The sequence shown here is derived from an EMBL/GenBank/DDBJ whole genome shotgun (WGS) entry which is preliminary data.</text>
</comment>
<feature type="non-terminal residue" evidence="2">
    <location>
        <position position="164"/>
    </location>
</feature>
<dbReference type="HOGENOM" id="CLU_1622940_0_0_1"/>
<organism evidence="2 3">
    <name type="scientific">Moniliophthora roreri (strain MCA 2997)</name>
    <name type="common">Cocoa frosty pod rot fungus</name>
    <name type="synonym">Crinipellis roreri</name>
    <dbReference type="NCBI Taxonomy" id="1381753"/>
    <lineage>
        <taxon>Eukaryota</taxon>
        <taxon>Fungi</taxon>
        <taxon>Dikarya</taxon>
        <taxon>Basidiomycota</taxon>
        <taxon>Agaricomycotina</taxon>
        <taxon>Agaricomycetes</taxon>
        <taxon>Agaricomycetidae</taxon>
        <taxon>Agaricales</taxon>
        <taxon>Marasmiineae</taxon>
        <taxon>Marasmiaceae</taxon>
        <taxon>Moniliophthora</taxon>
    </lineage>
</organism>
<feature type="transmembrane region" description="Helical" evidence="1">
    <location>
        <begin position="122"/>
        <end position="139"/>
    </location>
</feature>
<dbReference type="Proteomes" id="UP000017559">
    <property type="component" value="Unassembled WGS sequence"/>
</dbReference>
<proteinExistence type="predicted"/>
<keyword evidence="1" id="KW-1133">Transmembrane helix</keyword>
<dbReference type="OrthoDB" id="3248740at2759"/>
<protein>
    <submittedName>
        <fullName evidence="2">Uncharacterized protein</fullName>
    </submittedName>
</protein>
<feature type="transmembrane region" description="Helical" evidence="1">
    <location>
        <begin position="20"/>
        <end position="39"/>
    </location>
</feature>
<keyword evidence="1" id="KW-0812">Transmembrane</keyword>